<feature type="compositionally biased region" description="Pro residues" evidence="1">
    <location>
        <begin position="57"/>
        <end position="78"/>
    </location>
</feature>
<name>A0A402D6R9_9BACT</name>
<protein>
    <submittedName>
        <fullName evidence="3">Uncharacterized protein</fullName>
    </submittedName>
</protein>
<keyword evidence="4" id="KW-1185">Reference proteome</keyword>
<feature type="region of interest" description="Disordered" evidence="1">
    <location>
        <begin position="41"/>
        <end position="78"/>
    </location>
</feature>
<feature type="signal peptide" evidence="2">
    <location>
        <begin position="1"/>
        <end position="37"/>
    </location>
</feature>
<feature type="compositionally biased region" description="Pro residues" evidence="1">
    <location>
        <begin position="330"/>
        <end position="349"/>
    </location>
</feature>
<organism evidence="3 4">
    <name type="scientific">Capsulimonas corticalis</name>
    <dbReference type="NCBI Taxonomy" id="2219043"/>
    <lineage>
        <taxon>Bacteria</taxon>
        <taxon>Bacillati</taxon>
        <taxon>Armatimonadota</taxon>
        <taxon>Armatimonadia</taxon>
        <taxon>Capsulimonadales</taxon>
        <taxon>Capsulimonadaceae</taxon>
        <taxon>Capsulimonas</taxon>
    </lineage>
</organism>
<sequence length="349" mass="37209">MRAPLDIPHPLLLNWGMKIAPSLAMLCLLAASHPLSAQITPAVPANPTTDPKNAPAPIVPPGTPTPLPVTPPDAAPAPPLSVTNSERQYFAFGYSLAKAAFSYAELAKKATAISKIKDKTKAMQELGNLLPVAERNREMSKESFTDALTTMRNLHATPKATATIASAVERLSKPLVMSGEARDVALQSPDAGQALASLNEFERLSGLSEDPAIKKWIASPSVSAAGKVWYAEGLISGLAEIAAQQQMPDLLPPLSEISADLRGMRDWLVLRYPDKPSPEQQNLKAALNKFLVQTAQASKTSRLMTQAELRQLGDICRDLRLQLLPETAPKAPPPAATPVPNTPPVTAPS</sequence>
<feature type="chain" id="PRO_5043814638" evidence="2">
    <location>
        <begin position="38"/>
        <end position="349"/>
    </location>
</feature>
<accession>A0A402D6R9</accession>
<evidence type="ECO:0000256" key="2">
    <source>
        <dbReference type="SAM" id="SignalP"/>
    </source>
</evidence>
<evidence type="ECO:0000313" key="4">
    <source>
        <dbReference type="Proteomes" id="UP000287394"/>
    </source>
</evidence>
<dbReference type="EMBL" id="AP025739">
    <property type="protein sequence ID" value="BDI31779.1"/>
    <property type="molecule type" value="Genomic_DNA"/>
</dbReference>
<dbReference type="KEGG" id="ccot:CCAX7_38300"/>
<evidence type="ECO:0000256" key="1">
    <source>
        <dbReference type="SAM" id="MobiDB-lite"/>
    </source>
</evidence>
<dbReference type="Proteomes" id="UP000287394">
    <property type="component" value="Chromosome"/>
</dbReference>
<feature type="region of interest" description="Disordered" evidence="1">
    <location>
        <begin position="324"/>
        <end position="349"/>
    </location>
</feature>
<gene>
    <name evidence="3" type="ORF">CCAX7_38300</name>
</gene>
<evidence type="ECO:0000313" key="3">
    <source>
        <dbReference type="EMBL" id="BDI31779.1"/>
    </source>
</evidence>
<proteinExistence type="predicted"/>
<keyword evidence="2" id="KW-0732">Signal</keyword>
<reference evidence="3 4" key="1">
    <citation type="journal article" date="2019" name="Int. J. Syst. Evol. Microbiol.">
        <title>Capsulimonas corticalis gen. nov., sp. nov., an aerobic capsulated bacterium, of a novel bacterial order, Capsulimonadales ord. nov., of the class Armatimonadia of the phylum Armatimonadetes.</title>
        <authorList>
            <person name="Li J."/>
            <person name="Kudo C."/>
            <person name="Tonouchi A."/>
        </authorList>
    </citation>
    <scope>NUCLEOTIDE SEQUENCE [LARGE SCALE GENOMIC DNA]</scope>
    <source>
        <strain evidence="3 4">AX-7</strain>
    </source>
</reference>
<dbReference type="AlphaFoldDB" id="A0A402D6R9"/>